<dbReference type="PANTHER" id="PTHR38812:SF2">
    <property type="entry name" value="MU-LIKE PROPHAGE FLUMU PROTEIN GP42"/>
    <property type="match status" value="1"/>
</dbReference>
<evidence type="ECO:0000259" key="2">
    <source>
        <dbReference type="Pfam" id="PF20155"/>
    </source>
</evidence>
<organism evidence="3 4">
    <name type="scientific">Paramagnetospirillum marisnigri</name>
    <dbReference type="NCBI Taxonomy" id="1285242"/>
    <lineage>
        <taxon>Bacteria</taxon>
        <taxon>Pseudomonadati</taxon>
        <taxon>Pseudomonadota</taxon>
        <taxon>Alphaproteobacteria</taxon>
        <taxon>Rhodospirillales</taxon>
        <taxon>Magnetospirillaceae</taxon>
        <taxon>Paramagnetospirillum</taxon>
    </lineage>
</organism>
<dbReference type="PANTHER" id="PTHR38812">
    <property type="entry name" value="MU-LIKE PROPHAGE FLUMU PROTEIN GP42"/>
    <property type="match status" value="1"/>
</dbReference>
<sequence>MSTIAKVAVDLEANSAKFMSNLTRADAALAASGRKWERDLAAIDAKFASLGRTVGTVFAGLSGGVTVGALYAVNAEFQKLGASLKTVTGSSDAAKAALGSLEKFASETPYQLTEVTDAFIKLKAMGLDPSMDALRAYGNTASAMSKPLNQMIEAVADAATGEFERLKEFGIRASSEGDKVKFTFRGVTTTVRKNAAEIESYLRGLGEVEFAGAMAEQMATLGGQTSNLKDQFEALMRAFGEVGGNDIMSAAITGLTDTIAMAAKGVDVLAAAFGRLNRTSDEALSANKARLEEWIATLESIRDRIPKFLRPSDGSDPLLDGYIKGRKEKLAGLNAEKDRRDIAAIPRPEPRPTPAGPSDEEVKKAEAIKKQIAALQFQEAQLSRTGREQAIYAALQTAGADATARQKEQIIAAAGSLYDATQAVAAAKEAQDRLNQSEAEAWDMAMQQTEARDRIAAGMEQEIADNAKLLAALQVSEAEYERVAAMLELINQYRAAGVQMSADEIAAAEETAKKLGEQRVQMDGLKDKIESTKKLGADLGMTFSSAFEDAIVSAKSFSEVLQGLAQDILRLMIRSQITQPLAAAAQPFFSSLLGSITSGLGFASGTSSAPPGMAWVGERGPELINFRGGEQVYPAMLSKQIASAYSGLPGYADGAFSLIDGGPVGGDVKVNIINNAGDDVSAQRRTAGGGMEIDVMIDQAVSKKLGQRGGQSNKAMRQTFGAREQLVQR</sequence>
<dbReference type="Proteomes" id="UP000078428">
    <property type="component" value="Unassembled WGS sequence"/>
</dbReference>
<evidence type="ECO:0000313" key="4">
    <source>
        <dbReference type="Proteomes" id="UP000078428"/>
    </source>
</evidence>
<dbReference type="InterPro" id="IPR013491">
    <property type="entry name" value="Tape_meas_N"/>
</dbReference>
<accession>A0A178MUF3</accession>
<reference evidence="3 4" key="1">
    <citation type="submission" date="2016-04" db="EMBL/GenBank/DDBJ databases">
        <title>Draft genome sequence of freshwater magnetotactic bacteria Magnetospirillum marisnigri SP-1 and Magnetospirillum moscoviense BB-1.</title>
        <authorList>
            <person name="Koziaeva V."/>
            <person name="Dziuba M.V."/>
            <person name="Ivanov T.M."/>
            <person name="Kuznetsov B."/>
            <person name="Grouzdev D.S."/>
        </authorList>
    </citation>
    <scope>NUCLEOTIDE SEQUENCE [LARGE SCALE GENOMIC DNA]</scope>
    <source>
        <strain evidence="3 4">SP-1</strain>
    </source>
</reference>
<dbReference type="OrthoDB" id="7295432at2"/>
<dbReference type="EMBL" id="LWQT01000038">
    <property type="protein sequence ID" value="OAN53898.1"/>
    <property type="molecule type" value="Genomic_DNA"/>
</dbReference>
<comment type="caution">
    <text evidence="3">The sequence shown here is derived from an EMBL/GenBank/DDBJ whole genome shotgun (WGS) entry which is preliminary data.</text>
</comment>
<evidence type="ECO:0000256" key="1">
    <source>
        <dbReference type="SAM" id="MobiDB-lite"/>
    </source>
</evidence>
<dbReference type="STRING" id="1285242.A6A04_13480"/>
<dbReference type="AlphaFoldDB" id="A0A178MUF3"/>
<evidence type="ECO:0000313" key="3">
    <source>
        <dbReference type="EMBL" id="OAN53898.1"/>
    </source>
</evidence>
<feature type="region of interest" description="Disordered" evidence="1">
    <location>
        <begin position="704"/>
        <end position="729"/>
    </location>
</feature>
<proteinExistence type="predicted"/>
<name>A0A178MUF3_9PROT</name>
<dbReference type="RefSeq" id="WP_068489948.1">
    <property type="nucleotide sequence ID" value="NZ_LWQT01000038.1"/>
</dbReference>
<protein>
    <recommendedName>
        <fullName evidence="2">Tape measure protein N-terminal domain-containing protein</fullName>
    </recommendedName>
</protein>
<dbReference type="InterPro" id="IPR053058">
    <property type="entry name" value="Mulikevirus_tape_measure"/>
</dbReference>
<dbReference type="Pfam" id="PF20155">
    <property type="entry name" value="TMP_3"/>
    <property type="match status" value="1"/>
</dbReference>
<feature type="domain" description="Tape measure protein N-terminal" evidence="2">
    <location>
        <begin position="70"/>
        <end position="240"/>
    </location>
</feature>
<keyword evidence="4" id="KW-1185">Reference proteome</keyword>
<gene>
    <name evidence="3" type="ORF">A6A04_13480</name>
</gene>